<comment type="caution">
    <text evidence="1">The sequence shown here is derived from an EMBL/GenBank/DDBJ whole genome shotgun (WGS) entry which is preliminary data.</text>
</comment>
<sequence length="404" mass="42506">MNSPVLQAFPAFRLRPPADGSASAEVVDANDVVVGQVDAAGGAYRGRVGTDVGPRRTDAPRAAEDVGVFHIALHATADAEHQPYSSVSEARAALSPIPLQRQEIVDSAARAYFFHALRQPHVAAILDGLEAIVREHDASGTRGGCLRVVRLLDQVREPARALLSDATGDEREWMAFPLARLLAFTELATARLGATASKPPSDLDGPFPDPHAADQALATAFRTYRDVQSGTRTLASLPDDTLHALAALDAAAAQLPSGPCAKNRADCRAAASALDELATAARSVEASAPDTAPEVRALAQELSAIATDTSARLESTALLLEDAGRHGSVRTILSALQDAELGRETDAGTRSVRVDDTETGPIRYTENGRWTGPGITDPYHSPEGAAAALINTFRARQATARTRA</sequence>
<evidence type="ECO:0000313" key="2">
    <source>
        <dbReference type="Proteomes" id="UP001631957"/>
    </source>
</evidence>
<reference evidence="1 2" key="1">
    <citation type="submission" date="2024-12" db="EMBL/GenBank/DDBJ databases">
        <title>Forecasting of Potato common scab and diversities of Pathogenic streptomyces spp. in china.</title>
        <authorList>
            <person name="Handique U."/>
            <person name="Wu J."/>
        </authorList>
    </citation>
    <scope>NUCLEOTIDE SEQUENCE [LARGE SCALE GENOMIC DNA]</scope>
    <source>
        <strain evidence="1 2">ZRIMU1530</strain>
    </source>
</reference>
<keyword evidence="2" id="KW-1185">Reference proteome</keyword>
<gene>
    <name evidence="1" type="ORF">ACKI18_29405</name>
</gene>
<name>A0ABW9I148_9ACTN</name>
<dbReference type="RefSeq" id="WP_006378876.1">
    <property type="nucleotide sequence ID" value="NZ_JBJVNI010000017.1"/>
</dbReference>
<accession>A0ABW9I148</accession>
<dbReference type="EMBL" id="JBJVNI010000017">
    <property type="protein sequence ID" value="MFM9612807.1"/>
    <property type="molecule type" value="Genomic_DNA"/>
</dbReference>
<proteinExistence type="predicted"/>
<evidence type="ECO:0000313" key="1">
    <source>
        <dbReference type="EMBL" id="MFM9612807.1"/>
    </source>
</evidence>
<dbReference type="Proteomes" id="UP001631957">
    <property type="component" value="Unassembled WGS sequence"/>
</dbReference>
<dbReference type="GeneID" id="97406692"/>
<protein>
    <submittedName>
        <fullName evidence="1">Uncharacterized protein</fullName>
    </submittedName>
</protein>
<organism evidence="1 2">
    <name type="scientific">Streptomyces niveiscabiei</name>
    <dbReference type="NCBI Taxonomy" id="164115"/>
    <lineage>
        <taxon>Bacteria</taxon>
        <taxon>Bacillati</taxon>
        <taxon>Actinomycetota</taxon>
        <taxon>Actinomycetes</taxon>
        <taxon>Kitasatosporales</taxon>
        <taxon>Streptomycetaceae</taxon>
        <taxon>Streptomyces</taxon>
    </lineage>
</organism>